<dbReference type="InterPro" id="IPR015797">
    <property type="entry name" value="NUDIX_hydrolase-like_dom_sf"/>
</dbReference>
<dbReference type="PANTHER" id="PTHR43046">
    <property type="entry name" value="GDP-MANNOSE MANNOSYL HYDROLASE"/>
    <property type="match status" value="1"/>
</dbReference>
<accession>A0A090ZFU1</accession>
<dbReference type="CDD" id="cd02883">
    <property type="entry name" value="NUDIX_Hydrolase"/>
    <property type="match status" value="1"/>
</dbReference>
<dbReference type="Proteomes" id="UP000029389">
    <property type="component" value="Unassembled WGS sequence"/>
</dbReference>
<evidence type="ECO:0000259" key="5">
    <source>
        <dbReference type="PROSITE" id="PS51462"/>
    </source>
</evidence>
<evidence type="ECO:0000313" key="9">
    <source>
        <dbReference type="Proteomes" id="UP000264294"/>
    </source>
</evidence>
<comment type="similarity">
    <text evidence="4">Belongs to the Nudix hydrolase family.</text>
</comment>
<reference evidence="6 8" key="1">
    <citation type="submission" date="2014-04" db="EMBL/GenBank/DDBJ databases">
        <authorList>
            <person name="Bishop-Lilly K.A."/>
            <person name="Broomall S.M."/>
            <person name="Chain P.S."/>
            <person name="Chertkov O."/>
            <person name="Coyne S.R."/>
            <person name="Daligault H.E."/>
            <person name="Davenport K.W."/>
            <person name="Erkkila T."/>
            <person name="Frey K.G."/>
            <person name="Gibbons H.S."/>
            <person name="Gu W."/>
            <person name="Jaissle J."/>
            <person name="Johnson S.L."/>
            <person name="Koroleva G.I."/>
            <person name="Ladner J.T."/>
            <person name="Lo C.-C."/>
            <person name="Minogue T.D."/>
            <person name="Munk C."/>
            <person name="Palacios G.F."/>
            <person name="Redden C.L."/>
            <person name="Rosenzweig C.N."/>
            <person name="Scholz M.B."/>
            <person name="Teshima H."/>
            <person name="Xu Y."/>
        </authorList>
    </citation>
    <scope>NUCLEOTIDE SEQUENCE [LARGE SCALE GENOMIC DNA]</scope>
    <source>
        <strain evidence="6 8">BHP</strain>
    </source>
</reference>
<gene>
    <name evidence="7" type="ORF">D0U04_12925</name>
    <name evidence="6" type="ORF">DJ93_3129</name>
</gene>
<evidence type="ECO:0000313" key="8">
    <source>
        <dbReference type="Proteomes" id="UP000029389"/>
    </source>
</evidence>
<keyword evidence="3" id="KW-0460">Magnesium</keyword>
<keyword evidence="9" id="KW-1185">Reference proteome</keyword>
<dbReference type="InterPro" id="IPR020084">
    <property type="entry name" value="NUDIX_hydrolase_CS"/>
</dbReference>
<evidence type="ECO:0000256" key="2">
    <source>
        <dbReference type="ARBA" id="ARBA00022801"/>
    </source>
</evidence>
<dbReference type="PATRIC" id="fig|1405.8.peg.3237"/>
<keyword evidence="2 4" id="KW-0378">Hydrolase</keyword>
<dbReference type="InterPro" id="IPR000086">
    <property type="entry name" value="NUDIX_hydrolase_dom"/>
</dbReference>
<dbReference type="Pfam" id="PF00293">
    <property type="entry name" value="NUDIX"/>
    <property type="match status" value="1"/>
</dbReference>
<dbReference type="PROSITE" id="PS51462">
    <property type="entry name" value="NUDIX"/>
    <property type="match status" value="1"/>
</dbReference>
<dbReference type="SUPFAM" id="SSF55811">
    <property type="entry name" value="Nudix"/>
    <property type="match status" value="1"/>
</dbReference>
<organism evidence="6 8">
    <name type="scientific">Bacillus clarus</name>
    <dbReference type="NCBI Taxonomy" id="2338372"/>
    <lineage>
        <taxon>Bacteria</taxon>
        <taxon>Bacillati</taxon>
        <taxon>Bacillota</taxon>
        <taxon>Bacilli</taxon>
        <taxon>Bacillales</taxon>
        <taxon>Bacillaceae</taxon>
        <taxon>Bacillus</taxon>
        <taxon>Bacillus cereus group</taxon>
    </lineage>
</organism>
<protein>
    <submittedName>
        <fullName evidence="6">NUDIX domain protein</fullName>
    </submittedName>
    <submittedName>
        <fullName evidence="7">NUDIX hydrolase</fullName>
    </submittedName>
</protein>
<evidence type="ECO:0000256" key="1">
    <source>
        <dbReference type="ARBA" id="ARBA00001946"/>
    </source>
</evidence>
<feature type="domain" description="Nudix hydrolase" evidence="5">
    <location>
        <begin position="2"/>
        <end position="129"/>
    </location>
</feature>
<dbReference type="RefSeq" id="WP_042981888.1">
    <property type="nucleotide sequence ID" value="NZ_JMQC01000008.1"/>
</dbReference>
<evidence type="ECO:0000313" key="6">
    <source>
        <dbReference type="EMBL" id="KFN03086.1"/>
    </source>
</evidence>
<evidence type="ECO:0000313" key="7">
    <source>
        <dbReference type="EMBL" id="RFT66579.1"/>
    </source>
</evidence>
<dbReference type="STRING" id="1405.B7492_03455"/>
<name>A0A090ZFU1_9BACI</name>
<reference evidence="7 9" key="2">
    <citation type="submission" date="2018-08" db="EMBL/GenBank/DDBJ databases">
        <title>Bacillus clarus sp. nov. strain PS00077A.</title>
        <authorList>
            <person name="Mendez Acevedo M."/>
            <person name="Carroll L."/>
            <person name="Mukherjee M."/>
            <person name="Wiedmann M."/>
            <person name="Kovac J."/>
        </authorList>
    </citation>
    <scope>NUCLEOTIDE SEQUENCE [LARGE SCALE GENOMIC DNA]</scope>
    <source>
        <strain evidence="7 9">PS00077A</strain>
    </source>
</reference>
<dbReference type="Proteomes" id="UP000264294">
    <property type="component" value="Unassembled WGS sequence"/>
</dbReference>
<dbReference type="GO" id="GO:0016787">
    <property type="term" value="F:hydrolase activity"/>
    <property type="evidence" value="ECO:0007669"/>
    <property type="project" value="UniProtKB-KW"/>
</dbReference>
<dbReference type="AlphaFoldDB" id="A0A090ZFU1"/>
<evidence type="ECO:0000256" key="3">
    <source>
        <dbReference type="ARBA" id="ARBA00022842"/>
    </source>
</evidence>
<dbReference type="Gene3D" id="3.90.79.10">
    <property type="entry name" value="Nucleoside Triphosphate Pyrophosphohydrolase"/>
    <property type="match status" value="1"/>
</dbReference>
<evidence type="ECO:0000256" key="4">
    <source>
        <dbReference type="RuleBase" id="RU003476"/>
    </source>
</evidence>
<dbReference type="PRINTS" id="PR00502">
    <property type="entry name" value="NUDIXFAMILY"/>
</dbReference>
<dbReference type="PROSITE" id="PS00893">
    <property type="entry name" value="NUDIX_BOX"/>
    <property type="match status" value="1"/>
</dbReference>
<dbReference type="PANTHER" id="PTHR43046:SF12">
    <property type="entry name" value="GDP-MANNOSE MANNOSYL HYDROLASE"/>
    <property type="match status" value="1"/>
</dbReference>
<dbReference type="EMBL" id="JMQC01000008">
    <property type="protein sequence ID" value="KFN03086.1"/>
    <property type="molecule type" value="Genomic_DNA"/>
</dbReference>
<proteinExistence type="inferred from homology"/>
<dbReference type="EMBL" id="QVOD01000013">
    <property type="protein sequence ID" value="RFT66579.1"/>
    <property type="molecule type" value="Genomic_DNA"/>
</dbReference>
<comment type="cofactor">
    <cofactor evidence="1">
        <name>Mg(2+)</name>
        <dbReference type="ChEBI" id="CHEBI:18420"/>
    </cofactor>
</comment>
<dbReference type="InterPro" id="IPR020476">
    <property type="entry name" value="Nudix_hydrolase"/>
</dbReference>
<comment type="caution">
    <text evidence="6">The sequence shown here is derived from an EMBL/GenBank/DDBJ whole genome shotgun (WGS) entry which is preliminary data.</text>
</comment>
<sequence>MQRVDVVYAFIYDKEKDKVLMVHNVAQNVWSLPGGAVEKGETLEKAVVREVKEETGLIAEAGGLVAINEKFFAEQGNHALFFTFRANVVTGELCAEDEEEISAIEWVDRKTVNERFPYYDGGIESLLEVSIPYKFQPETK</sequence>